<gene>
    <name evidence="9" type="ORF">SAMN04488105_102212</name>
</gene>
<dbReference type="Pfam" id="PF00528">
    <property type="entry name" value="BPD_transp_1"/>
    <property type="match status" value="1"/>
</dbReference>
<evidence type="ECO:0000256" key="3">
    <source>
        <dbReference type="ARBA" id="ARBA00022475"/>
    </source>
</evidence>
<evidence type="ECO:0000259" key="8">
    <source>
        <dbReference type="PROSITE" id="PS50928"/>
    </source>
</evidence>
<dbReference type="GO" id="GO:0005886">
    <property type="term" value="C:plasma membrane"/>
    <property type="evidence" value="ECO:0007669"/>
    <property type="project" value="UniProtKB-SubCell"/>
</dbReference>
<feature type="transmembrane region" description="Helical" evidence="7">
    <location>
        <begin position="169"/>
        <end position="188"/>
    </location>
</feature>
<dbReference type="Proteomes" id="UP000198994">
    <property type="component" value="Unassembled WGS sequence"/>
</dbReference>
<dbReference type="PANTHER" id="PTHR43163:SF6">
    <property type="entry name" value="DIPEPTIDE TRANSPORT SYSTEM PERMEASE PROTEIN DPPB-RELATED"/>
    <property type="match status" value="1"/>
</dbReference>
<organism evidence="9 10">
    <name type="scientific">Salipiger thiooxidans</name>
    <dbReference type="NCBI Taxonomy" id="282683"/>
    <lineage>
        <taxon>Bacteria</taxon>
        <taxon>Pseudomonadati</taxon>
        <taxon>Pseudomonadota</taxon>
        <taxon>Alphaproteobacteria</taxon>
        <taxon>Rhodobacterales</taxon>
        <taxon>Roseobacteraceae</taxon>
        <taxon>Salipiger</taxon>
    </lineage>
</organism>
<feature type="transmembrane region" description="Helical" evidence="7">
    <location>
        <begin position="272"/>
        <end position="294"/>
    </location>
</feature>
<proteinExistence type="inferred from homology"/>
<dbReference type="PANTHER" id="PTHR43163">
    <property type="entry name" value="DIPEPTIDE TRANSPORT SYSTEM PERMEASE PROTEIN DPPB-RELATED"/>
    <property type="match status" value="1"/>
</dbReference>
<feature type="transmembrane region" description="Helical" evidence="7">
    <location>
        <begin position="226"/>
        <end position="252"/>
    </location>
</feature>
<dbReference type="GO" id="GO:0071916">
    <property type="term" value="F:dipeptide transmembrane transporter activity"/>
    <property type="evidence" value="ECO:0007669"/>
    <property type="project" value="TreeGrafter"/>
</dbReference>
<evidence type="ECO:0000313" key="9">
    <source>
        <dbReference type="EMBL" id="SDE27089.1"/>
    </source>
</evidence>
<evidence type="ECO:0000256" key="1">
    <source>
        <dbReference type="ARBA" id="ARBA00004651"/>
    </source>
</evidence>
<dbReference type="InterPro" id="IPR045621">
    <property type="entry name" value="BPD_transp_1_N"/>
</dbReference>
<evidence type="ECO:0000256" key="4">
    <source>
        <dbReference type="ARBA" id="ARBA00022692"/>
    </source>
</evidence>
<dbReference type="AlphaFoldDB" id="A0A1G7BJ51"/>
<dbReference type="OrthoDB" id="9807402at2"/>
<dbReference type="STRING" id="282683.SAMN04488105_102212"/>
<dbReference type="Pfam" id="PF19300">
    <property type="entry name" value="BPD_transp_1_N"/>
    <property type="match status" value="1"/>
</dbReference>
<keyword evidence="10" id="KW-1185">Reference proteome</keyword>
<reference evidence="10" key="1">
    <citation type="submission" date="2016-10" db="EMBL/GenBank/DDBJ databases">
        <authorList>
            <person name="Varghese N."/>
            <person name="Submissions S."/>
        </authorList>
    </citation>
    <scope>NUCLEOTIDE SEQUENCE [LARGE SCALE GENOMIC DNA]</scope>
    <source>
        <strain evidence="10">DSM 10146</strain>
    </source>
</reference>
<dbReference type="Gene3D" id="1.10.3720.10">
    <property type="entry name" value="MetI-like"/>
    <property type="match status" value="1"/>
</dbReference>
<keyword evidence="5 7" id="KW-1133">Transmembrane helix</keyword>
<protein>
    <submittedName>
        <fullName evidence="9">Peptide/nickel transport system permease protein</fullName>
    </submittedName>
</protein>
<accession>A0A1G7BJ51</accession>
<evidence type="ECO:0000256" key="5">
    <source>
        <dbReference type="ARBA" id="ARBA00022989"/>
    </source>
</evidence>
<comment type="subcellular location">
    <subcellularLocation>
        <location evidence="1 7">Cell membrane</location>
        <topology evidence="1 7">Multi-pass membrane protein</topology>
    </subcellularLocation>
</comment>
<sequence length="307" mass="32398">MLSFLLRRLVVALGVAVAVSALSFALIFLTGDPAIAIAGSGGSAGDAEAIRLAYGFDRPIVVQYADWIGSALTGDFGQSIYFNIPVSEIIGNRIPVTLTLGMLAFLAALAIALPLGVAAAMRPNGFIDRFALVLAVSGQAVPSFWLGLMAIVVFGVWYGLVPISGTETWQGYILPVLVLAYSAIPELMRITRSGMIEVLNTDYIRSAQAKGLPTGRVILVHALRNAVLPLISLSAVQLGILLSGSIVIESVFAVNGLGRLAWESLLRSDLPVVQAIILILSLFYVVLTTAADLLNAWLDPRLRGGAA</sequence>
<evidence type="ECO:0000313" key="10">
    <source>
        <dbReference type="Proteomes" id="UP000198994"/>
    </source>
</evidence>
<evidence type="ECO:0000256" key="6">
    <source>
        <dbReference type="ARBA" id="ARBA00023136"/>
    </source>
</evidence>
<dbReference type="SUPFAM" id="SSF161098">
    <property type="entry name" value="MetI-like"/>
    <property type="match status" value="1"/>
</dbReference>
<evidence type="ECO:0000256" key="2">
    <source>
        <dbReference type="ARBA" id="ARBA00022448"/>
    </source>
</evidence>
<feature type="transmembrane region" description="Helical" evidence="7">
    <location>
        <begin position="130"/>
        <end position="157"/>
    </location>
</feature>
<comment type="similarity">
    <text evidence="7">Belongs to the binding-protein-dependent transport system permease family.</text>
</comment>
<evidence type="ECO:0000256" key="7">
    <source>
        <dbReference type="RuleBase" id="RU363032"/>
    </source>
</evidence>
<keyword evidence="2 7" id="KW-0813">Transport</keyword>
<dbReference type="InterPro" id="IPR035906">
    <property type="entry name" value="MetI-like_sf"/>
</dbReference>
<dbReference type="CDD" id="cd06261">
    <property type="entry name" value="TM_PBP2"/>
    <property type="match status" value="1"/>
</dbReference>
<feature type="domain" description="ABC transmembrane type-1" evidence="8">
    <location>
        <begin position="94"/>
        <end position="291"/>
    </location>
</feature>
<dbReference type="EMBL" id="FNAV01000002">
    <property type="protein sequence ID" value="SDE27089.1"/>
    <property type="molecule type" value="Genomic_DNA"/>
</dbReference>
<dbReference type="PROSITE" id="PS50928">
    <property type="entry name" value="ABC_TM1"/>
    <property type="match status" value="1"/>
</dbReference>
<dbReference type="RefSeq" id="WP_089955352.1">
    <property type="nucleotide sequence ID" value="NZ_FNAV01000002.1"/>
</dbReference>
<feature type="transmembrane region" description="Helical" evidence="7">
    <location>
        <begin position="94"/>
        <end position="118"/>
    </location>
</feature>
<keyword evidence="4 7" id="KW-0812">Transmembrane</keyword>
<dbReference type="InterPro" id="IPR000515">
    <property type="entry name" value="MetI-like"/>
</dbReference>
<name>A0A1G7BJ51_9RHOB</name>
<keyword evidence="6 7" id="KW-0472">Membrane</keyword>
<keyword evidence="3" id="KW-1003">Cell membrane</keyword>